<organism evidence="1 2">
    <name type="scientific">Brevibacterium spongiae</name>
    <dbReference type="NCBI Taxonomy" id="2909672"/>
    <lineage>
        <taxon>Bacteria</taxon>
        <taxon>Bacillati</taxon>
        <taxon>Actinomycetota</taxon>
        <taxon>Actinomycetes</taxon>
        <taxon>Micrococcales</taxon>
        <taxon>Brevibacteriaceae</taxon>
        <taxon>Brevibacterium</taxon>
    </lineage>
</organism>
<dbReference type="EMBL" id="CP093443">
    <property type="protein sequence ID" value="UVI36514.1"/>
    <property type="molecule type" value="Genomic_DNA"/>
</dbReference>
<gene>
    <name evidence="1" type="ORF">L1F31_02275</name>
</gene>
<accession>A0ABY5SUX6</accession>
<name>A0ABY5SUX6_9MICO</name>
<proteinExistence type="predicted"/>
<dbReference type="RefSeq" id="WP_265419085.1">
    <property type="nucleotide sequence ID" value="NZ_CP093443.1"/>
</dbReference>
<evidence type="ECO:0000313" key="1">
    <source>
        <dbReference type="EMBL" id="UVI36514.1"/>
    </source>
</evidence>
<sequence length="108" mass="11641">MSESDDACARDSTRLHVDVSDADAALSVGVVPVAMTEAPVEPVMPWAEETIDEFGGDDPELFHWSTEDTIPFEENTPDSWQSQAEWVSTVLDAKDQGDKAIDTAAVGS</sequence>
<dbReference type="Proteomes" id="UP001064879">
    <property type="component" value="Chromosome"/>
</dbReference>
<evidence type="ECO:0000313" key="2">
    <source>
        <dbReference type="Proteomes" id="UP001064879"/>
    </source>
</evidence>
<protein>
    <submittedName>
        <fullName evidence="1">Uncharacterized protein</fullName>
    </submittedName>
</protein>
<keyword evidence="2" id="KW-1185">Reference proteome</keyword>
<reference evidence="1" key="1">
    <citation type="submission" date="2022-03" db="EMBL/GenBank/DDBJ databases">
        <title>Brevibacterium spongiae sp. nov., isolated from marine sponge.</title>
        <authorList>
            <person name="Li Z."/>
            <person name="Zhang M."/>
        </authorList>
    </citation>
    <scope>NUCLEOTIDE SEQUENCE</scope>
    <source>
        <strain evidence="1">WHS-Z9</strain>
    </source>
</reference>